<keyword evidence="2" id="KW-1185">Reference proteome</keyword>
<gene>
    <name evidence="1" type="ORF">DERYTH_LOCUS8481</name>
</gene>
<accession>A0A9N9CX75</accession>
<dbReference type="Proteomes" id="UP000789405">
    <property type="component" value="Unassembled WGS sequence"/>
</dbReference>
<comment type="caution">
    <text evidence="1">The sequence shown here is derived from an EMBL/GenBank/DDBJ whole genome shotgun (WGS) entry which is preliminary data.</text>
</comment>
<reference evidence="1" key="1">
    <citation type="submission" date="2021-06" db="EMBL/GenBank/DDBJ databases">
        <authorList>
            <person name="Kallberg Y."/>
            <person name="Tangrot J."/>
            <person name="Rosling A."/>
        </authorList>
    </citation>
    <scope>NUCLEOTIDE SEQUENCE</scope>
    <source>
        <strain evidence="1">MA453B</strain>
    </source>
</reference>
<dbReference type="EMBL" id="CAJVPY010004396">
    <property type="protein sequence ID" value="CAG8617848.1"/>
    <property type="molecule type" value="Genomic_DNA"/>
</dbReference>
<evidence type="ECO:0000313" key="1">
    <source>
        <dbReference type="EMBL" id="CAG8617848.1"/>
    </source>
</evidence>
<feature type="non-terminal residue" evidence="1">
    <location>
        <position position="53"/>
    </location>
</feature>
<protein>
    <submittedName>
        <fullName evidence="1">305_t:CDS:1</fullName>
    </submittedName>
</protein>
<dbReference type="AlphaFoldDB" id="A0A9N9CX75"/>
<evidence type="ECO:0000313" key="2">
    <source>
        <dbReference type="Proteomes" id="UP000789405"/>
    </source>
</evidence>
<sequence length="53" mass="5906">MEVVNNTSQLNLLKMILSSNTFHRHGPHVGPMIILFNDSCAKRNALELCWPGG</sequence>
<name>A0A9N9CX75_9GLOM</name>
<organism evidence="1 2">
    <name type="scientific">Dentiscutata erythropus</name>
    <dbReference type="NCBI Taxonomy" id="1348616"/>
    <lineage>
        <taxon>Eukaryota</taxon>
        <taxon>Fungi</taxon>
        <taxon>Fungi incertae sedis</taxon>
        <taxon>Mucoromycota</taxon>
        <taxon>Glomeromycotina</taxon>
        <taxon>Glomeromycetes</taxon>
        <taxon>Diversisporales</taxon>
        <taxon>Gigasporaceae</taxon>
        <taxon>Dentiscutata</taxon>
    </lineage>
</organism>
<proteinExistence type="predicted"/>